<sequence length="237" mass="26463">MTDTTALDSFLDKWRSRWPEWRVVEVFVPVAQRPVALAWFSLLQEFTDAMNIAGDPLPADAKLAWWGEELRDWQQQRSRHPLGRVLEPHRAPWFELAEALPALIRLREQPRNEEQAFETAMPLATAIAEVERVLFAPPATGRWTTAVAAQLLAARLEGAGAAAIPVQAGTQPAPSQPDWAARLLQHWPTRASGPLPRRLASALARTQLQRFKGSGEPVTTLAPPRALWLGWRAARDS</sequence>
<dbReference type="RefSeq" id="WP_162348173.1">
    <property type="nucleotide sequence ID" value="NZ_QOVG01000001.1"/>
</dbReference>
<dbReference type="EMBL" id="QOVG01000001">
    <property type="protein sequence ID" value="NDK37627.1"/>
    <property type="molecule type" value="Genomic_DNA"/>
</dbReference>
<proteinExistence type="predicted"/>
<name>A0ABX0AAF0_9GAMM</name>
<gene>
    <name evidence="1" type="ORF">DT603_02045</name>
</gene>
<keyword evidence="2" id="KW-1185">Reference proteome</keyword>
<protein>
    <submittedName>
        <fullName evidence="1">Phytoene/squalene synthase family protein</fullName>
    </submittedName>
</protein>
<organism evidence="1 2">
    <name type="scientific">Pseudoxanthomonas gei</name>
    <dbReference type="NCBI Taxonomy" id="1383030"/>
    <lineage>
        <taxon>Bacteria</taxon>
        <taxon>Pseudomonadati</taxon>
        <taxon>Pseudomonadota</taxon>
        <taxon>Gammaproteobacteria</taxon>
        <taxon>Lysobacterales</taxon>
        <taxon>Lysobacteraceae</taxon>
        <taxon>Pseudoxanthomonas</taxon>
    </lineage>
</organism>
<dbReference type="Proteomes" id="UP001429354">
    <property type="component" value="Unassembled WGS sequence"/>
</dbReference>
<evidence type="ECO:0000313" key="1">
    <source>
        <dbReference type="EMBL" id="NDK37627.1"/>
    </source>
</evidence>
<accession>A0ABX0AAF0</accession>
<evidence type="ECO:0000313" key="2">
    <source>
        <dbReference type="Proteomes" id="UP001429354"/>
    </source>
</evidence>
<reference evidence="1 2" key="1">
    <citation type="submission" date="2018-07" db="EMBL/GenBank/DDBJ databases">
        <title>Whole genome Sequencing of Pseudoxanthomonas gei KCTC 32298 (T).</title>
        <authorList>
            <person name="Kumar S."/>
            <person name="Bansal K."/>
            <person name="Kaur A."/>
            <person name="Patil P."/>
            <person name="Sharma S."/>
            <person name="Patil P.B."/>
        </authorList>
    </citation>
    <scope>NUCLEOTIDE SEQUENCE [LARGE SCALE GENOMIC DNA]</scope>
    <source>
        <strain evidence="1 2">KCTC 32298</strain>
    </source>
</reference>
<comment type="caution">
    <text evidence="1">The sequence shown here is derived from an EMBL/GenBank/DDBJ whole genome shotgun (WGS) entry which is preliminary data.</text>
</comment>